<gene>
    <name evidence="2" type="ORF">FA707_08410</name>
</gene>
<accession>A0A4D7CSC9</accession>
<sequence length="319" mass="34583">MNNIEAKAIGFDHYGGLDVLEERNILVEISSLHDVIVKIERAGVNPVDTMFRSGGMSGGRPLDHFWIPGSEVQGEIVAMREPVAGLAIGDKVIGKPGRGGYAEYVALSHQNVFKIPEGMSLDEAAGFSGTASTAYWGLHGGFYNIQPGQTIAVVGASGSVGSYAVQLLKDFDVRIIAAASPKNRDYVLSLGADIFIDYTDQAQVNEYAGQADFVMDASLFNKGEKTALTLAKENATYMGMTTLPDPSLRPDVERVFLSRTAEMTNAIAMPALFNFYRKHGLTIKTGYVLPFTLDGVKEAHQMIEENRQPGKIILSREAE</sequence>
<dbReference type="SUPFAM" id="SSF51735">
    <property type="entry name" value="NAD(P)-binding Rossmann-fold domains"/>
    <property type="match status" value="1"/>
</dbReference>
<dbReference type="PANTHER" id="PTHR43482:SF1">
    <property type="entry name" value="PROTEIN AST1-RELATED"/>
    <property type="match status" value="1"/>
</dbReference>
<organism evidence="2 3">
    <name type="scientific">Vagococcus zengguangii</name>
    <dbReference type="NCBI Taxonomy" id="2571750"/>
    <lineage>
        <taxon>Bacteria</taxon>
        <taxon>Bacillati</taxon>
        <taxon>Bacillota</taxon>
        <taxon>Bacilli</taxon>
        <taxon>Lactobacillales</taxon>
        <taxon>Enterococcaceae</taxon>
        <taxon>Vagococcus</taxon>
    </lineage>
</organism>
<dbReference type="InterPro" id="IPR052585">
    <property type="entry name" value="Lipid_raft_assoc_Zn_ADH"/>
</dbReference>
<proteinExistence type="predicted"/>
<dbReference type="Pfam" id="PF08240">
    <property type="entry name" value="ADH_N"/>
    <property type="match status" value="1"/>
</dbReference>
<dbReference type="Proteomes" id="UP000298615">
    <property type="component" value="Chromosome"/>
</dbReference>
<dbReference type="KEGG" id="vao:FA707_08410"/>
<evidence type="ECO:0000313" key="3">
    <source>
        <dbReference type="Proteomes" id="UP000298615"/>
    </source>
</evidence>
<dbReference type="InterPro" id="IPR013154">
    <property type="entry name" value="ADH-like_N"/>
</dbReference>
<dbReference type="AlphaFoldDB" id="A0A4D7CSC9"/>
<feature type="domain" description="Enoyl reductase (ER)" evidence="1">
    <location>
        <begin position="15"/>
        <end position="314"/>
    </location>
</feature>
<evidence type="ECO:0000259" key="1">
    <source>
        <dbReference type="SMART" id="SM00829"/>
    </source>
</evidence>
<dbReference type="CDD" id="cd05289">
    <property type="entry name" value="MDR_like_2"/>
    <property type="match status" value="1"/>
</dbReference>
<dbReference type="PANTHER" id="PTHR43482">
    <property type="entry name" value="PROTEIN AST1-RELATED"/>
    <property type="match status" value="1"/>
</dbReference>
<dbReference type="Pfam" id="PF00107">
    <property type="entry name" value="ADH_zinc_N"/>
    <property type="match status" value="1"/>
</dbReference>
<dbReference type="InterPro" id="IPR011032">
    <property type="entry name" value="GroES-like_sf"/>
</dbReference>
<dbReference type="RefSeq" id="WP_136953810.1">
    <property type="nucleotide sequence ID" value="NZ_CP039712.1"/>
</dbReference>
<dbReference type="EMBL" id="CP039712">
    <property type="protein sequence ID" value="QCI86988.1"/>
    <property type="molecule type" value="Genomic_DNA"/>
</dbReference>
<name>A0A4D7CSC9_9ENTE</name>
<dbReference type="SUPFAM" id="SSF50129">
    <property type="entry name" value="GroES-like"/>
    <property type="match status" value="1"/>
</dbReference>
<evidence type="ECO:0000313" key="2">
    <source>
        <dbReference type="EMBL" id="QCI86988.1"/>
    </source>
</evidence>
<protein>
    <submittedName>
        <fullName evidence="2">NADP-dependent oxidoreductase</fullName>
    </submittedName>
</protein>
<dbReference type="Gene3D" id="3.90.180.10">
    <property type="entry name" value="Medium-chain alcohol dehydrogenases, catalytic domain"/>
    <property type="match status" value="1"/>
</dbReference>
<dbReference type="InterPro" id="IPR020843">
    <property type="entry name" value="ER"/>
</dbReference>
<dbReference type="SMART" id="SM00829">
    <property type="entry name" value="PKS_ER"/>
    <property type="match status" value="1"/>
</dbReference>
<keyword evidence="3" id="KW-1185">Reference proteome</keyword>
<dbReference type="InterPro" id="IPR013149">
    <property type="entry name" value="ADH-like_C"/>
</dbReference>
<reference evidence="2 3" key="1">
    <citation type="submission" date="2019-04" db="EMBL/GenBank/DDBJ databases">
        <title>Vagococcus sp. nov., isolated from faeces of yaks (Bos grunniens).</title>
        <authorList>
            <person name="Ge Y."/>
        </authorList>
    </citation>
    <scope>NUCLEOTIDE SEQUENCE [LARGE SCALE GENOMIC DNA]</scope>
    <source>
        <strain evidence="2 3">MN-17</strain>
    </source>
</reference>
<dbReference type="Gene3D" id="3.40.50.720">
    <property type="entry name" value="NAD(P)-binding Rossmann-like Domain"/>
    <property type="match status" value="1"/>
</dbReference>
<dbReference type="GO" id="GO:0016491">
    <property type="term" value="F:oxidoreductase activity"/>
    <property type="evidence" value="ECO:0007669"/>
    <property type="project" value="InterPro"/>
</dbReference>
<dbReference type="InterPro" id="IPR036291">
    <property type="entry name" value="NAD(P)-bd_dom_sf"/>
</dbReference>